<sequence>MAEKKQDNEFAVSLVSFQCPNNLERKVDSNNENMEVEKRSRSRQQTQKYVSSNNLNTINFSKTTPRERSSSAKRNQKRTTVAFGLTTNYDETVLAKLEDKCGEQLNKNKNISSSLYSNRTPTGTTNSSTRLCLTERQEDTGIVNEVKRNSYRINRIEGHLSSIEKKCIGKMDGIESKLDTLLNKLTLQNDHNSEEKEYEIPEDKLKDIIVKKMENDIEFKRWMKKEFIKSDRSDYKESKIENNDIVKSSKVKTIDENVTSSPYRNVPLSINSKNYLTRQFGKENQASTAPQSFVQSLISMDLKEPGSPIVFESNVNKKSNQTPKSRFMSEDLLNSPIDQDIVFEETFNRQRNKK</sequence>
<organism evidence="2 3">
    <name type="scientific">Parastrongyloides trichosuri</name>
    <name type="common">Possum-specific nematode worm</name>
    <dbReference type="NCBI Taxonomy" id="131310"/>
    <lineage>
        <taxon>Eukaryota</taxon>
        <taxon>Metazoa</taxon>
        <taxon>Ecdysozoa</taxon>
        <taxon>Nematoda</taxon>
        <taxon>Chromadorea</taxon>
        <taxon>Rhabditida</taxon>
        <taxon>Tylenchina</taxon>
        <taxon>Panagrolaimomorpha</taxon>
        <taxon>Strongyloidoidea</taxon>
        <taxon>Strongyloididae</taxon>
        <taxon>Parastrongyloides</taxon>
    </lineage>
</organism>
<name>A0A0N4ZS74_PARTI</name>
<reference evidence="3" key="1">
    <citation type="submission" date="2017-02" db="UniProtKB">
        <authorList>
            <consortium name="WormBaseParasite"/>
        </authorList>
    </citation>
    <scope>IDENTIFICATION</scope>
</reference>
<keyword evidence="2" id="KW-1185">Reference proteome</keyword>
<dbReference type="Proteomes" id="UP000038045">
    <property type="component" value="Unplaced"/>
</dbReference>
<protein>
    <submittedName>
        <fullName evidence="3">Uncharacterized protein</fullName>
    </submittedName>
</protein>
<feature type="compositionally biased region" description="Basic and acidic residues" evidence="1">
    <location>
        <begin position="24"/>
        <end position="39"/>
    </location>
</feature>
<dbReference type="WBParaSite" id="PTRK_0001135500.1">
    <property type="protein sequence ID" value="PTRK_0001135500.1"/>
    <property type="gene ID" value="PTRK_0001135500"/>
</dbReference>
<feature type="region of interest" description="Disordered" evidence="1">
    <location>
        <begin position="24"/>
        <end position="78"/>
    </location>
</feature>
<evidence type="ECO:0000313" key="3">
    <source>
        <dbReference type="WBParaSite" id="PTRK_0001135500.1"/>
    </source>
</evidence>
<accession>A0A0N4ZS74</accession>
<proteinExistence type="predicted"/>
<evidence type="ECO:0000313" key="2">
    <source>
        <dbReference type="Proteomes" id="UP000038045"/>
    </source>
</evidence>
<feature type="compositionally biased region" description="Polar residues" evidence="1">
    <location>
        <begin position="43"/>
        <end position="63"/>
    </location>
</feature>
<dbReference type="AlphaFoldDB" id="A0A0N4ZS74"/>
<evidence type="ECO:0000256" key="1">
    <source>
        <dbReference type="SAM" id="MobiDB-lite"/>
    </source>
</evidence>